<dbReference type="SUPFAM" id="SSF56529">
    <property type="entry name" value="FAH"/>
    <property type="match status" value="1"/>
</dbReference>
<dbReference type="Pfam" id="PF11010">
    <property type="entry name" value="DUF2848"/>
    <property type="match status" value="1"/>
</dbReference>
<sequence length="243" mass="26482">MSCTRLLAAPSFSDLTMLATFTLDTDHGAPTLSIDFDQLVIAGWAGRDRDAIEHHIEELAALGVPRPSSVPLYYRVADNQLTQQPRIQAVGPGSSGEVEVFAFTHAGELFISLASDHTDRPLESHSVALSKQLCAKPIGTTAWRHADVAAYWDELVLRAWIVEDGKPVLYQEGTAAALRTPLELIAGYTGGAPLPEGTGMTCGTVGAIGGIRAAQDFEMELFDPRRQRSLRHRYRCEWLPEVA</sequence>
<dbReference type="InterPro" id="IPR036663">
    <property type="entry name" value="Fumarylacetoacetase_C_sf"/>
</dbReference>
<name>A0A7V8JSC7_9BURK</name>
<evidence type="ECO:0000313" key="2">
    <source>
        <dbReference type="Proteomes" id="UP000461670"/>
    </source>
</evidence>
<evidence type="ECO:0000313" key="1">
    <source>
        <dbReference type="EMBL" id="KAF1024110.1"/>
    </source>
</evidence>
<reference evidence="2" key="1">
    <citation type="journal article" date="2020" name="MBio">
        <title>Horizontal gene transfer to a defensive symbiont with a reduced genome amongst a multipartite beetle microbiome.</title>
        <authorList>
            <person name="Waterworth S.C."/>
            <person name="Florez L.V."/>
            <person name="Rees E.R."/>
            <person name="Hertweck C."/>
            <person name="Kaltenpoth M."/>
            <person name="Kwan J.C."/>
        </authorList>
    </citation>
    <scope>NUCLEOTIDE SEQUENCE [LARGE SCALE GENOMIC DNA]</scope>
</reference>
<dbReference type="InterPro" id="IPR021269">
    <property type="entry name" value="DUF2848"/>
</dbReference>
<dbReference type="Proteomes" id="UP000461670">
    <property type="component" value="Unassembled WGS sequence"/>
</dbReference>
<dbReference type="GO" id="GO:0003824">
    <property type="term" value="F:catalytic activity"/>
    <property type="evidence" value="ECO:0007669"/>
    <property type="project" value="InterPro"/>
</dbReference>
<accession>A0A7V8JSC7</accession>
<evidence type="ECO:0008006" key="3">
    <source>
        <dbReference type="Google" id="ProtNLM"/>
    </source>
</evidence>
<proteinExistence type="predicted"/>
<organism evidence="1 2">
    <name type="scientific">Paracidovorax wautersii</name>
    <dbReference type="NCBI Taxonomy" id="1177982"/>
    <lineage>
        <taxon>Bacteria</taxon>
        <taxon>Pseudomonadati</taxon>
        <taxon>Pseudomonadota</taxon>
        <taxon>Betaproteobacteria</taxon>
        <taxon>Burkholderiales</taxon>
        <taxon>Comamonadaceae</taxon>
        <taxon>Paracidovorax</taxon>
    </lineage>
</organism>
<gene>
    <name evidence="1" type="ORF">GAK30_00130</name>
</gene>
<comment type="caution">
    <text evidence="1">The sequence shown here is derived from an EMBL/GenBank/DDBJ whole genome shotgun (WGS) entry which is preliminary data.</text>
</comment>
<protein>
    <recommendedName>
        <fullName evidence="3">DUF2848 domain-containing protein</fullName>
    </recommendedName>
</protein>
<dbReference type="EMBL" id="WNDQ01000001">
    <property type="protein sequence ID" value="KAF1024110.1"/>
    <property type="molecule type" value="Genomic_DNA"/>
</dbReference>
<dbReference type="AlphaFoldDB" id="A0A7V8JSC7"/>